<evidence type="ECO:0000313" key="3">
    <source>
        <dbReference type="Proteomes" id="UP000192343"/>
    </source>
</evidence>
<accession>A0A1Y1RWD4</accession>
<evidence type="ECO:0000256" key="1">
    <source>
        <dbReference type="SAM" id="MobiDB-lite"/>
    </source>
</evidence>
<feature type="compositionally biased region" description="Basic and acidic residues" evidence="1">
    <location>
        <begin position="20"/>
        <end position="48"/>
    </location>
</feature>
<dbReference type="STRING" id="1963862.B4O97_12500"/>
<dbReference type="EMBL" id="MWQY01000013">
    <property type="protein sequence ID" value="ORC34455.1"/>
    <property type="molecule type" value="Genomic_DNA"/>
</dbReference>
<dbReference type="RefSeq" id="WP_083051279.1">
    <property type="nucleotide sequence ID" value="NZ_MWQY01000013.1"/>
</dbReference>
<evidence type="ECO:0000313" key="2">
    <source>
        <dbReference type="EMBL" id="ORC34455.1"/>
    </source>
</evidence>
<name>A0A1Y1RWD4_9SPIO</name>
<evidence type="ECO:0008006" key="4">
    <source>
        <dbReference type="Google" id="ProtNLM"/>
    </source>
</evidence>
<sequence>MGLLEKASARRNLPKSGLRARAEEYKDHSSPADNKSGESGRDPGKKKNLADTAAGLTELCDKIDSLAPSLEGIVELFEDVKQLFSIKKGAFLTKNRDERFFLPRAQTGLDVTSRNRLRFPADAFSSPRKGTWLSFDDYSFLEPFLSSREYELLEDLRMLAIRVDDEPAGMILLFGEEPNELDYISLAEDQIEALQLSLGNYLRRNKLLRLSSPGTGSSGSVSEIKDFLRKIDSRKKELTAIRFSLNRLLIHLAALSADVDLFRARRDSLRIIETLFEGSSRIVPLKDEEYLLLLGTRQRPNPKLLQHQVRLALQNFFSDNEAGIDFHLAPPPAAFDSLEELIAQYPPEKQP</sequence>
<proteinExistence type="predicted"/>
<comment type="caution">
    <text evidence="2">The sequence shown here is derived from an EMBL/GenBank/DDBJ whole genome shotgun (WGS) entry which is preliminary data.</text>
</comment>
<keyword evidence="3" id="KW-1185">Reference proteome</keyword>
<dbReference type="AlphaFoldDB" id="A0A1Y1RWD4"/>
<feature type="region of interest" description="Disordered" evidence="1">
    <location>
        <begin position="1"/>
        <end position="48"/>
    </location>
</feature>
<organism evidence="2 3">
    <name type="scientific">Marispirochaeta aestuarii</name>
    <dbReference type="NCBI Taxonomy" id="1963862"/>
    <lineage>
        <taxon>Bacteria</taxon>
        <taxon>Pseudomonadati</taxon>
        <taxon>Spirochaetota</taxon>
        <taxon>Spirochaetia</taxon>
        <taxon>Spirochaetales</taxon>
        <taxon>Spirochaetaceae</taxon>
        <taxon>Marispirochaeta</taxon>
    </lineage>
</organism>
<dbReference type="Proteomes" id="UP000192343">
    <property type="component" value="Unassembled WGS sequence"/>
</dbReference>
<gene>
    <name evidence="2" type="ORF">B4O97_12500</name>
</gene>
<protein>
    <recommendedName>
        <fullName evidence="4">GGDEF domain-containing protein</fullName>
    </recommendedName>
</protein>
<dbReference type="OrthoDB" id="9835850at2"/>
<reference evidence="2 3" key="1">
    <citation type="submission" date="2017-03" db="EMBL/GenBank/DDBJ databases">
        <title>Draft Genome sequence of Marispirochaeta sp. strain JC444.</title>
        <authorList>
            <person name="Shivani Y."/>
            <person name="Subhash Y."/>
            <person name="Sasikala C."/>
            <person name="Ramana C."/>
        </authorList>
    </citation>
    <scope>NUCLEOTIDE SEQUENCE [LARGE SCALE GENOMIC DNA]</scope>
    <source>
        <strain evidence="2 3">JC444</strain>
    </source>
</reference>